<reference key="1">
    <citation type="submission" date="2010-09" db="EMBL/GenBank/DDBJ databases">
        <title>Complete sequence of Caldicellulosiruptor hydrothermalis 108.</title>
        <authorList>
            <consortium name="US DOE Joint Genome Institute"/>
            <person name="Lucas S."/>
            <person name="Copeland A."/>
            <person name="Lapidus A."/>
            <person name="Cheng J.-F."/>
            <person name="Bruce D."/>
            <person name="Goodwin L."/>
            <person name="Pitluck S."/>
            <person name="Davenport K."/>
            <person name="Detter J.C."/>
            <person name="Han C."/>
            <person name="Tapia R."/>
            <person name="Land M."/>
            <person name="Hauser L."/>
            <person name="Chang Y.-J."/>
            <person name="Jeffries C."/>
            <person name="Kyrpides N."/>
            <person name="Ivanova N."/>
            <person name="Mikhailova N."/>
            <person name="Blumer-Schuette S.E."/>
            <person name="Kelly R.M."/>
            <person name="Woyke T."/>
        </authorList>
    </citation>
    <scope>NUCLEOTIDE SEQUENCE</scope>
    <source>
        <strain>108</strain>
    </source>
</reference>
<dbReference type="eggNOG" id="COG3177">
    <property type="taxonomic scope" value="Bacteria"/>
</dbReference>
<feature type="domain" description="Fido" evidence="4">
    <location>
        <begin position="102"/>
        <end position="237"/>
    </location>
</feature>
<dbReference type="PROSITE" id="PS51459">
    <property type="entry name" value="FIDO"/>
    <property type="match status" value="1"/>
</dbReference>
<name>E4QD82_CALH1</name>
<evidence type="ECO:0000313" key="5">
    <source>
        <dbReference type="EMBL" id="ADQ06377.1"/>
    </source>
</evidence>
<evidence type="ECO:0000313" key="6">
    <source>
        <dbReference type="Proteomes" id="UP000006890"/>
    </source>
</evidence>
<feature type="site" description="Important for autoinhibition of adenylyltransferase activity" evidence="3">
    <location>
        <position position="52"/>
    </location>
</feature>
<dbReference type="HOGENOM" id="CLU_040460_3_2_9"/>
<dbReference type="KEGG" id="chd:Calhy_0636"/>
<feature type="active site" evidence="1">
    <location>
        <position position="179"/>
    </location>
</feature>
<protein>
    <submittedName>
        <fullName evidence="5">Filamentation induced by cAMP protein Fic</fullName>
    </submittedName>
</protein>
<evidence type="ECO:0000259" key="4">
    <source>
        <dbReference type="PROSITE" id="PS51459"/>
    </source>
</evidence>
<evidence type="ECO:0000256" key="2">
    <source>
        <dbReference type="PIRSR" id="PIRSR640198-2"/>
    </source>
</evidence>
<accession>E4QD82</accession>
<dbReference type="Proteomes" id="UP000006890">
    <property type="component" value="Chromosome"/>
</dbReference>
<gene>
    <name evidence="5" type="ordered locus">Calhy_0636</name>
</gene>
<dbReference type="Gene3D" id="1.10.3290.10">
    <property type="entry name" value="Fido-like domain"/>
    <property type="match status" value="1"/>
</dbReference>
<dbReference type="EMBL" id="CP002219">
    <property type="protein sequence ID" value="ADQ06377.1"/>
    <property type="molecule type" value="Genomic_DNA"/>
</dbReference>
<feature type="binding site" evidence="2">
    <location>
        <begin position="183"/>
        <end position="190"/>
    </location>
    <ligand>
        <name>ATP</name>
        <dbReference type="ChEBI" id="CHEBI:30616"/>
    </ligand>
</feature>
<dbReference type="GO" id="GO:0005524">
    <property type="term" value="F:ATP binding"/>
    <property type="evidence" value="ECO:0007669"/>
    <property type="project" value="UniProtKB-KW"/>
</dbReference>
<dbReference type="Pfam" id="PF02661">
    <property type="entry name" value="Fic"/>
    <property type="match status" value="1"/>
</dbReference>
<dbReference type="SUPFAM" id="SSF140931">
    <property type="entry name" value="Fic-like"/>
    <property type="match status" value="1"/>
</dbReference>
<dbReference type="InterPro" id="IPR040198">
    <property type="entry name" value="Fido_containing"/>
</dbReference>
<keyword evidence="2" id="KW-0547">Nucleotide-binding</keyword>
<evidence type="ECO:0000256" key="1">
    <source>
        <dbReference type="PIRSR" id="PIRSR640198-1"/>
    </source>
</evidence>
<dbReference type="PANTHER" id="PTHR13504">
    <property type="entry name" value="FIDO DOMAIN-CONTAINING PROTEIN DDB_G0283145"/>
    <property type="match status" value="1"/>
</dbReference>
<proteinExistence type="predicted"/>
<dbReference type="PANTHER" id="PTHR13504:SF38">
    <property type="entry name" value="FIDO DOMAIN-CONTAINING PROTEIN"/>
    <property type="match status" value="1"/>
</dbReference>
<dbReference type="OrthoDB" id="9813719at2"/>
<feature type="binding site" evidence="2">
    <location>
        <begin position="215"/>
        <end position="216"/>
    </location>
    <ligand>
        <name>ATP</name>
        <dbReference type="ChEBI" id="CHEBI:30616"/>
    </ligand>
</feature>
<sequence>MFELSRDVQLFLDILNQKKEKLDSLRPLPENSIKSLKEKLILDWTYHSNAIEGNTLTIYETKVVLENGITVAGKTLKEHLEVINHKEAILYLEELIKNSTSLSEWEIKSLHKLILKGIDDKNAGVYRKENVYISGASFTPPDYTQVPYMMSQLVERINNLEAHPVVKASILHADFVKIHPFVDGNGRTARLLMNLELMRNGYPIAIIPKEIRAYYYQALDKACIEDAYDDFIILVCERINKTFDLYFGLLSKA</sequence>
<reference evidence="5 6" key="2">
    <citation type="journal article" date="2011" name="J. Bacteriol.">
        <title>Complete genome sequences for the anaerobic, extremely thermophilic plant biomass-degrading bacteria Caldicellulosiruptor hydrothermalis, Caldicellulosiruptor kristjanssonii, Caldicellulosiruptor kronotskyensis, Caldicellulosiruptor owensenis, and Caldicellulosiruptor lactoaceticus.</title>
        <authorList>
            <person name="Blumer-Schuette S.E."/>
            <person name="Ozdemir I."/>
            <person name="Mistry D."/>
            <person name="Lucas S."/>
            <person name="Lapidus A."/>
            <person name="Cheng J.F."/>
            <person name="Goodwin L.A."/>
            <person name="Pitluck S."/>
            <person name="Land M.L."/>
            <person name="Hauser L.J."/>
            <person name="Woyke T."/>
            <person name="Mikhailova N."/>
            <person name="Pati A."/>
            <person name="Kyrpides N.C."/>
            <person name="Ivanova N."/>
            <person name="Detter J.C."/>
            <person name="Walston-Davenport K."/>
            <person name="Han S."/>
            <person name="Adams M.W."/>
            <person name="Kelly R.M."/>
        </authorList>
    </citation>
    <scope>NUCLEOTIDE SEQUENCE [LARGE SCALE GENOMIC DNA]</scope>
    <source>
        <strain evidence="6">DSM 18901 / VKM B-2411 / 108</strain>
    </source>
</reference>
<dbReference type="RefSeq" id="WP_013402580.1">
    <property type="nucleotide sequence ID" value="NC_014652.1"/>
</dbReference>
<evidence type="ECO:0000256" key="3">
    <source>
        <dbReference type="PIRSR" id="PIRSR640198-3"/>
    </source>
</evidence>
<dbReference type="STRING" id="632292.Calhy_0636"/>
<keyword evidence="6" id="KW-1185">Reference proteome</keyword>
<dbReference type="AlphaFoldDB" id="E4QD82"/>
<keyword evidence="2" id="KW-0067">ATP-binding</keyword>
<dbReference type="InterPro" id="IPR003812">
    <property type="entry name" value="Fido"/>
</dbReference>
<organism evidence="5 6">
    <name type="scientific">Caldicellulosiruptor hydrothermalis (strain DSM 18901 / VKM B-2411 / 108)</name>
    <dbReference type="NCBI Taxonomy" id="632292"/>
    <lineage>
        <taxon>Bacteria</taxon>
        <taxon>Bacillati</taxon>
        <taxon>Bacillota</taxon>
        <taxon>Bacillota incertae sedis</taxon>
        <taxon>Caldicellulosiruptorales</taxon>
        <taxon>Caldicellulosiruptoraceae</taxon>
        <taxon>Caldicellulosiruptor</taxon>
    </lineage>
</organism>
<dbReference type="InterPro" id="IPR036597">
    <property type="entry name" value="Fido-like_dom_sf"/>
</dbReference>